<accession>A0AAD7W094</accession>
<keyword evidence="2" id="KW-1185">Reference proteome</keyword>
<comment type="caution">
    <text evidence="1">The sequence shown here is derived from an EMBL/GenBank/DDBJ whole genome shotgun (WGS) entry which is preliminary data.</text>
</comment>
<reference evidence="1" key="1">
    <citation type="journal article" date="2023" name="Science">
        <title>Genome structures resolve the early diversification of teleost fishes.</title>
        <authorList>
            <person name="Parey E."/>
            <person name="Louis A."/>
            <person name="Montfort J."/>
            <person name="Bouchez O."/>
            <person name="Roques C."/>
            <person name="Iampietro C."/>
            <person name="Lluch J."/>
            <person name="Castinel A."/>
            <person name="Donnadieu C."/>
            <person name="Desvignes T."/>
            <person name="Floi Bucao C."/>
            <person name="Jouanno E."/>
            <person name="Wen M."/>
            <person name="Mejri S."/>
            <person name="Dirks R."/>
            <person name="Jansen H."/>
            <person name="Henkel C."/>
            <person name="Chen W.J."/>
            <person name="Zahm M."/>
            <person name="Cabau C."/>
            <person name="Klopp C."/>
            <person name="Thompson A.W."/>
            <person name="Robinson-Rechavi M."/>
            <person name="Braasch I."/>
            <person name="Lecointre G."/>
            <person name="Bobe J."/>
            <person name="Postlethwait J.H."/>
            <person name="Berthelot C."/>
            <person name="Roest Crollius H."/>
            <person name="Guiguen Y."/>
        </authorList>
    </citation>
    <scope>NUCLEOTIDE SEQUENCE</scope>
    <source>
        <strain evidence="1">NC1722</strain>
    </source>
</reference>
<dbReference type="EMBL" id="JAINUG010000437">
    <property type="protein sequence ID" value="KAJ8371686.1"/>
    <property type="molecule type" value="Genomic_DNA"/>
</dbReference>
<dbReference type="AlphaFoldDB" id="A0AAD7W094"/>
<dbReference type="PANTHER" id="PTHR13617">
    <property type="entry name" value="PROTEIN ABHD18"/>
    <property type="match status" value="1"/>
</dbReference>
<organism evidence="1 2">
    <name type="scientific">Aldrovandia affinis</name>
    <dbReference type="NCBI Taxonomy" id="143900"/>
    <lineage>
        <taxon>Eukaryota</taxon>
        <taxon>Metazoa</taxon>
        <taxon>Chordata</taxon>
        <taxon>Craniata</taxon>
        <taxon>Vertebrata</taxon>
        <taxon>Euteleostomi</taxon>
        <taxon>Actinopterygii</taxon>
        <taxon>Neopterygii</taxon>
        <taxon>Teleostei</taxon>
        <taxon>Notacanthiformes</taxon>
        <taxon>Halosauridae</taxon>
        <taxon>Aldrovandia</taxon>
    </lineage>
</organism>
<evidence type="ECO:0000313" key="1">
    <source>
        <dbReference type="EMBL" id="KAJ8371686.1"/>
    </source>
</evidence>
<evidence type="ECO:0000313" key="2">
    <source>
        <dbReference type="Proteomes" id="UP001221898"/>
    </source>
</evidence>
<protein>
    <submittedName>
        <fullName evidence="1">Uncharacterized protein</fullName>
    </submittedName>
</protein>
<dbReference type="Proteomes" id="UP001221898">
    <property type="component" value="Unassembled WGS sequence"/>
</dbReference>
<name>A0AAD7W094_9TELE</name>
<sequence>MVPYMPAVAADRKTRAQQRYCPGCRWASLIGQMGVSRLDLLYRRLLLTKLFIQGWGKPEDLKRIFEFRKIIGNRERCKDLVPKDYPVFIDKVEEQTDCKIINGHFISPLEHTVPGILPRSP</sequence>
<dbReference type="PANTHER" id="PTHR13617:SF14">
    <property type="entry name" value="PROTEIN ABHD18"/>
    <property type="match status" value="1"/>
</dbReference>
<gene>
    <name evidence="1" type="ORF">AAFF_G00303260</name>
</gene>
<dbReference type="InterPro" id="IPR019149">
    <property type="entry name" value="ABHD18"/>
</dbReference>
<dbReference type="Pfam" id="PF09752">
    <property type="entry name" value="ABHD18"/>
    <property type="match status" value="1"/>
</dbReference>
<proteinExistence type="predicted"/>